<gene>
    <name evidence="2" type="ORF">K8U80_02195</name>
</gene>
<reference evidence="2" key="1">
    <citation type="journal article" date="2021" name="PeerJ">
        <title>Extensive microbial diversity within the chicken gut microbiome revealed by metagenomics and culture.</title>
        <authorList>
            <person name="Gilroy R."/>
            <person name="Ravi A."/>
            <person name="Getino M."/>
            <person name="Pursley I."/>
            <person name="Horton D.L."/>
            <person name="Alikhan N.F."/>
            <person name="Baker D."/>
            <person name="Gharbi K."/>
            <person name="Hall N."/>
            <person name="Watson M."/>
            <person name="Adriaenssens E.M."/>
            <person name="Foster-Nyarko E."/>
            <person name="Jarju S."/>
            <person name="Secka A."/>
            <person name="Antonio M."/>
            <person name="Oren A."/>
            <person name="Chaudhuri R.R."/>
            <person name="La Ragione R."/>
            <person name="Hildebrand F."/>
            <person name="Pallen M.J."/>
        </authorList>
    </citation>
    <scope>NUCLEOTIDE SEQUENCE</scope>
    <source>
        <strain evidence="2">ChiGjej2B2-7701</strain>
    </source>
</reference>
<organism evidence="2 3">
    <name type="scientific">Collinsella ihumii</name>
    <dbReference type="NCBI Taxonomy" id="1720204"/>
    <lineage>
        <taxon>Bacteria</taxon>
        <taxon>Bacillati</taxon>
        <taxon>Actinomycetota</taxon>
        <taxon>Coriobacteriia</taxon>
        <taxon>Coriobacteriales</taxon>
        <taxon>Coriobacteriaceae</taxon>
        <taxon>Collinsella</taxon>
    </lineage>
</organism>
<dbReference type="EMBL" id="DYVF01000019">
    <property type="protein sequence ID" value="HJG30187.1"/>
    <property type="molecule type" value="Genomic_DNA"/>
</dbReference>
<evidence type="ECO:0000313" key="2">
    <source>
        <dbReference type="EMBL" id="HJG30187.1"/>
    </source>
</evidence>
<keyword evidence="1" id="KW-1133">Transmembrane helix</keyword>
<dbReference type="Proteomes" id="UP000746751">
    <property type="component" value="Unassembled WGS sequence"/>
</dbReference>
<evidence type="ECO:0000256" key="1">
    <source>
        <dbReference type="SAM" id="Phobius"/>
    </source>
</evidence>
<protein>
    <submittedName>
        <fullName evidence="2">Uncharacterized protein</fullName>
    </submittedName>
</protein>
<reference evidence="2" key="2">
    <citation type="submission" date="2021-09" db="EMBL/GenBank/DDBJ databases">
        <authorList>
            <person name="Gilroy R."/>
        </authorList>
    </citation>
    <scope>NUCLEOTIDE SEQUENCE</scope>
    <source>
        <strain evidence="2">ChiGjej2B2-7701</strain>
    </source>
</reference>
<sequence length="62" mass="6263">MDWNRDGHVSIGEGAVSEMLVNELSGSDGGAPRDSGGCGCGCLLVFLVAALALVLFIVLGGR</sequence>
<feature type="transmembrane region" description="Helical" evidence="1">
    <location>
        <begin position="43"/>
        <end position="61"/>
    </location>
</feature>
<comment type="caution">
    <text evidence="2">The sequence shown here is derived from an EMBL/GenBank/DDBJ whole genome shotgun (WGS) entry which is preliminary data.</text>
</comment>
<accession>A0A921IQG4</accession>
<dbReference type="AlphaFoldDB" id="A0A921IQG4"/>
<proteinExistence type="predicted"/>
<keyword evidence="1" id="KW-0812">Transmembrane</keyword>
<name>A0A921IQG4_9ACTN</name>
<evidence type="ECO:0000313" key="3">
    <source>
        <dbReference type="Proteomes" id="UP000746751"/>
    </source>
</evidence>
<keyword evidence="1" id="KW-0472">Membrane</keyword>